<feature type="signal peptide" evidence="2">
    <location>
        <begin position="1"/>
        <end position="18"/>
    </location>
</feature>
<dbReference type="KEGG" id="tps:THAPSDRAFT_9471"/>
<reference evidence="4 5" key="1">
    <citation type="journal article" date="2004" name="Science">
        <title>The genome of the diatom Thalassiosira pseudonana: ecology, evolution, and metabolism.</title>
        <authorList>
            <person name="Armbrust E.V."/>
            <person name="Berges J.A."/>
            <person name="Bowler C."/>
            <person name="Green B.R."/>
            <person name="Martinez D."/>
            <person name="Putnam N.H."/>
            <person name="Zhou S."/>
            <person name="Allen A.E."/>
            <person name="Apt K.E."/>
            <person name="Bechner M."/>
            <person name="Brzezinski M.A."/>
            <person name="Chaal B.K."/>
            <person name="Chiovitti A."/>
            <person name="Davis A.K."/>
            <person name="Demarest M.S."/>
            <person name="Detter J.C."/>
            <person name="Glavina T."/>
            <person name="Goodstein D."/>
            <person name="Hadi M.Z."/>
            <person name="Hellsten U."/>
            <person name="Hildebrand M."/>
            <person name="Jenkins B.D."/>
            <person name="Jurka J."/>
            <person name="Kapitonov V.V."/>
            <person name="Kroger N."/>
            <person name="Lau W.W."/>
            <person name="Lane T.W."/>
            <person name="Larimer F.W."/>
            <person name="Lippmeier J.C."/>
            <person name="Lucas S."/>
            <person name="Medina M."/>
            <person name="Montsant A."/>
            <person name="Obornik M."/>
            <person name="Parker M.S."/>
            <person name="Palenik B."/>
            <person name="Pazour G.J."/>
            <person name="Richardson P.M."/>
            <person name="Rynearson T.A."/>
            <person name="Saito M.A."/>
            <person name="Schwartz D.C."/>
            <person name="Thamatrakoln K."/>
            <person name="Valentin K."/>
            <person name="Vardi A."/>
            <person name="Wilkerson F.P."/>
            <person name="Rokhsar D.S."/>
        </authorList>
    </citation>
    <scope>NUCLEOTIDE SEQUENCE [LARGE SCALE GENOMIC DNA]</scope>
    <source>
        <strain evidence="4 5">CCMP1335</strain>
    </source>
</reference>
<dbReference type="Gene3D" id="3.10.450.50">
    <property type="match status" value="1"/>
</dbReference>
<dbReference type="GeneID" id="7446929"/>
<dbReference type="PANTHER" id="PTHR33747">
    <property type="entry name" value="UPF0225 PROTEIN SCO1677"/>
    <property type="match status" value="1"/>
</dbReference>
<sequence>MFRRRSLVLCTFIAVTIGRERSAHGFATSTRHRLQHDGLCITSPITYQTRLAAKGGGKKKAAARTTKGFGAPPPSLVDVVAQFRTRMPEDADAQPCPCGSGDTYGVCCAELHRKERQCLTMTDVLRSRYSAFAWRDIKYVMDTTHETCRDYREDRVAWAKDLNKGGMFDSFEFVNLEAGPEEAGSNENEGYVEFKVTLRAKEDMSSSLSGQETEISERSKFLRGEDGSWSYASGEVKSNVAGLEDTALNQ</sequence>
<feature type="region of interest" description="Disordered" evidence="1">
    <location>
        <begin position="202"/>
        <end position="221"/>
    </location>
</feature>
<feature type="chain" id="PRO_5002869712" description="YchJ-like middle NTF2-like domain-containing protein" evidence="2">
    <location>
        <begin position="19"/>
        <end position="250"/>
    </location>
</feature>
<dbReference type="RefSeq" id="XP_002293571.1">
    <property type="nucleotide sequence ID" value="XM_002293535.1"/>
</dbReference>
<evidence type="ECO:0000256" key="2">
    <source>
        <dbReference type="SAM" id="SignalP"/>
    </source>
</evidence>
<protein>
    <recommendedName>
        <fullName evidence="3">YchJ-like middle NTF2-like domain-containing protein</fullName>
    </recommendedName>
</protein>
<dbReference type="InterPro" id="IPR048469">
    <property type="entry name" value="YchJ-like_M"/>
</dbReference>
<dbReference type="SUPFAM" id="SSF54427">
    <property type="entry name" value="NTF2-like"/>
    <property type="match status" value="1"/>
</dbReference>
<name>B8CBF0_THAPS</name>
<keyword evidence="2" id="KW-0732">Signal</keyword>
<organism evidence="4 5">
    <name type="scientific">Thalassiosira pseudonana</name>
    <name type="common">Marine diatom</name>
    <name type="synonym">Cyclotella nana</name>
    <dbReference type="NCBI Taxonomy" id="35128"/>
    <lineage>
        <taxon>Eukaryota</taxon>
        <taxon>Sar</taxon>
        <taxon>Stramenopiles</taxon>
        <taxon>Ochrophyta</taxon>
        <taxon>Bacillariophyta</taxon>
        <taxon>Coscinodiscophyceae</taxon>
        <taxon>Thalassiosirophycidae</taxon>
        <taxon>Thalassiosirales</taxon>
        <taxon>Thalassiosiraceae</taxon>
        <taxon>Thalassiosira</taxon>
    </lineage>
</organism>
<dbReference type="OMA" id="MFDSFEF"/>
<dbReference type="PaxDb" id="35128-Thaps9471"/>
<dbReference type="EMBL" id="CM000648">
    <property type="protein sequence ID" value="EED89307.1"/>
    <property type="molecule type" value="Genomic_DNA"/>
</dbReference>
<reference evidence="4 5" key="2">
    <citation type="journal article" date="2008" name="Nature">
        <title>The Phaeodactylum genome reveals the evolutionary history of diatom genomes.</title>
        <authorList>
            <person name="Bowler C."/>
            <person name="Allen A.E."/>
            <person name="Badger J.H."/>
            <person name="Grimwood J."/>
            <person name="Jabbari K."/>
            <person name="Kuo A."/>
            <person name="Maheswari U."/>
            <person name="Martens C."/>
            <person name="Maumus F."/>
            <person name="Otillar R.P."/>
            <person name="Rayko E."/>
            <person name="Salamov A."/>
            <person name="Vandepoele K."/>
            <person name="Beszteri B."/>
            <person name="Gruber A."/>
            <person name="Heijde M."/>
            <person name="Katinka M."/>
            <person name="Mock T."/>
            <person name="Valentin K."/>
            <person name="Verret F."/>
            <person name="Berges J.A."/>
            <person name="Brownlee C."/>
            <person name="Cadoret J.P."/>
            <person name="Chiovitti A."/>
            <person name="Choi C.J."/>
            <person name="Coesel S."/>
            <person name="De Martino A."/>
            <person name="Detter J.C."/>
            <person name="Durkin C."/>
            <person name="Falciatore A."/>
            <person name="Fournet J."/>
            <person name="Haruta M."/>
            <person name="Huysman M.J."/>
            <person name="Jenkins B.D."/>
            <person name="Jiroutova K."/>
            <person name="Jorgensen R.E."/>
            <person name="Joubert Y."/>
            <person name="Kaplan A."/>
            <person name="Kroger N."/>
            <person name="Kroth P.G."/>
            <person name="La Roche J."/>
            <person name="Lindquist E."/>
            <person name="Lommer M."/>
            <person name="Martin-Jezequel V."/>
            <person name="Lopez P.J."/>
            <person name="Lucas S."/>
            <person name="Mangogna M."/>
            <person name="McGinnis K."/>
            <person name="Medlin L.K."/>
            <person name="Montsant A."/>
            <person name="Oudot-Le Secq M.P."/>
            <person name="Napoli C."/>
            <person name="Obornik M."/>
            <person name="Parker M.S."/>
            <person name="Petit J.L."/>
            <person name="Porcel B.M."/>
            <person name="Poulsen N."/>
            <person name="Robison M."/>
            <person name="Rychlewski L."/>
            <person name="Rynearson T.A."/>
            <person name="Schmutz J."/>
            <person name="Shapiro H."/>
            <person name="Siaut M."/>
            <person name="Stanley M."/>
            <person name="Sussman M.R."/>
            <person name="Taylor A.R."/>
            <person name="Vardi A."/>
            <person name="von Dassow P."/>
            <person name="Vyverman W."/>
            <person name="Willis A."/>
            <person name="Wyrwicz L.S."/>
            <person name="Rokhsar D.S."/>
            <person name="Weissenbach J."/>
            <person name="Armbrust E.V."/>
            <person name="Green B.R."/>
            <person name="Van de Peer Y."/>
            <person name="Grigoriev I.V."/>
        </authorList>
    </citation>
    <scope>NUCLEOTIDE SEQUENCE [LARGE SCALE GENOMIC DNA]</scope>
    <source>
        <strain evidence="4 5">CCMP1335</strain>
    </source>
</reference>
<dbReference type="HOGENOM" id="CLU_097364_0_0_1"/>
<dbReference type="eggNOG" id="ENOG502S4BV">
    <property type="taxonomic scope" value="Eukaryota"/>
</dbReference>
<proteinExistence type="predicted"/>
<dbReference type="Proteomes" id="UP000001449">
    <property type="component" value="Chromosome 13"/>
</dbReference>
<evidence type="ECO:0000259" key="3">
    <source>
        <dbReference type="Pfam" id="PF17775"/>
    </source>
</evidence>
<evidence type="ECO:0000256" key="1">
    <source>
        <dbReference type="SAM" id="MobiDB-lite"/>
    </source>
</evidence>
<feature type="domain" description="YchJ-like middle NTF2-like" evidence="3">
    <location>
        <begin position="122"/>
        <end position="234"/>
    </location>
</feature>
<dbReference type="Pfam" id="PF17775">
    <property type="entry name" value="YchJ_M-like"/>
    <property type="match status" value="1"/>
</dbReference>
<dbReference type="InterPro" id="IPR004027">
    <property type="entry name" value="SEC_C_motif"/>
</dbReference>
<dbReference type="PANTHER" id="PTHR33747:SF1">
    <property type="entry name" value="ADENYLATE CYCLASE-ASSOCIATED CAP C-TERMINAL DOMAIN-CONTAINING PROTEIN"/>
    <property type="match status" value="1"/>
</dbReference>
<keyword evidence="5" id="KW-1185">Reference proteome</keyword>
<dbReference type="Pfam" id="PF02810">
    <property type="entry name" value="SEC-C"/>
    <property type="match status" value="1"/>
</dbReference>
<accession>B8CBF0</accession>
<gene>
    <name evidence="4" type="ORF">THAPSDRAFT_9471</name>
</gene>
<dbReference type="InParanoid" id="B8CBF0"/>
<dbReference type="AlphaFoldDB" id="B8CBF0"/>
<evidence type="ECO:0000313" key="4">
    <source>
        <dbReference type="EMBL" id="EED89307.1"/>
    </source>
</evidence>
<evidence type="ECO:0000313" key="5">
    <source>
        <dbReference type="Proteomes" id="UP000001449"/>
    </source>
</evidence>
<dbReference type="InterPro" id="IPR032710">
    <property type="entry name" value="NTF2-like_dom_sf"/>
</dbReference>